<name>A0A0B3RJP2_9RHOB</name>
<dbReference type="AlphaFoldDB" id="A0A0B3RJP2"/>
<sequence length="183" mass="20739">MRLPSFLSRFARDSRGFVNVEAVIVFPALLFLFGVGWTYFDAFRQQAVNQKANYVIGDMLSRETEAITPDYLTNARHLLRHLTKTGGADSDLRITIVQYSDSYGGWRVSWSQQRGDYPSLSDADMPAYADKLPSGVNGEQLILVETWDSYSPVFSVGLDAFEIRTYSFTRPRYAPQVVFEQPA</sequence>
<accession>A0A225QDI2</accession>
<organism evidence="1 2">
    <name type="scientific">Mameliella alba</name>
    <dbReference type="NCBI Taxonomy" id="561184"/>
    <lineage>
        <taxon>Bacteria</taxon>
        <taxon>Pseudomonadati</taxon>
        <taxon>Pseudomonadota</taxon>
        <taxon>Alphaproteobacteria</taxon>
        <taxon>Rhodobacterales</taxon>
        <taxon>Roseobacteraceae</taxon>
        <taxon>Mameliella</taxon>
    </lineage>
</organism>
<dbReference type="EMBL" id="JSUQ01000017">
    <property type="protein sequence ID" value="KHQ51445.1"/>
    <property type="molecule type" value="Genomic_DNA"/>
</dbReference>
<evidence type="ECO:0000313" key="2">
    <source>
        <dbReference type="Proteomes" id="UP000030960"/>
    </source>
</evidence>
<dbReference type="GeneID" id="66503257"/>
<reference evidence="1 2" key="1">
    <citation type="submission" date="2014-10" db="EMBL/GenBank/DDBJ databases">
        <title>Genome sequence of Ponticoccus sp. strain UMTAT08 isolated from clonal culture of toxic dinoflagellate Alexandrium tamiyavanichii.</title>
        <authorList>
            <person name="Gan H.Y."/>
            <person name="Muhd D.-D."/>
            <person name="Mohd Noor M.E."/>
            <person name="Yeong Y.S."/>
            <person name="Usup G."/>
        </authorList>
    </citation>
    <scope>NUCLEOTIDE SEQUENCE [LARGE SCALE GENOMIC DNA]</scope>
    <source>
        <strain evidence="1 2">UMTAT08</strain>
    </source>
</reference>
<dbReference type="OrthoDB" id="7876207at2"/>
<keyword evidence="2" id="KW-1185">Reference proteome</keyword>
<comment type="caution">
    <text evidence="1">The sequence shown here is derived from an EMBL/GenBank/DDBJ whole genome shotgun (WGS) entry which is preliminary data.</text>
</comment>
<dbReference type="RefSeq" id="WP_043144617.1">
    <property type="nucleotide sequence ID" value="NZ_AP022337.1"/>
</dbReference>
<dbReference type="STRING" id="561184.SAMN05216376_11556"/>
<evidence type="ECO:0000313" key="1">
    <source>
        <dbReference type="EMBL" id="KHQ51445.1"/>
    </source>
</evidence>
<accession>A0A225PJ61</accession>
<gene>
    <name evidence="1" type="ORF">OA50_03940</name>
</gene>
<accession>A0A0B3RJP2</accession>
<proteinExistence type="predicted"/>
<protein>
    <submittedName>
        <fullName evidence="1">Uncharacterized protein</fullName>
    </submittedName>
</protein>
<dbReference type="Proteomes" id="UP000030960">
    <property type="component" value="Unassembled WGS sequence"/>
</dbReference>